<accession>A0A0N4XVG6</accession>
<dbReference type="InterPro" id="IPR036291">
    <property type="entry name" value="NAD(P)-bd_dom_sf"/>
</dbReference>
<dbReference type="Proteomes" id="UP000271162">
    <property type="component" value="Unassembled WGS sequence"/>
</dbReference>
<dbReference type="InterPro" id="IPR050177">
    <property type="entry name" value="Lipid_A_modif_metabolic_enz"/>
</dbReference>
<dbReference type="Gene3D" id="3.40.50.720">
    <property type="entry name" value="NAD(P)-binding Rossmann-like Domain"/>
    <property type="match status" value="2"/>
</dbReference>
<feature type="domain" description="3-beta hydroxysteroid dehydrogenase/isomerase" evidence="4">
    <location>
        <begin position="142"/>
        <end position="325"/>
    </location>
</feature>
<dbReference type="PANTHER" id="PTHR43245:SF51">
    <property type="entry name" value="SHORT CHAIN DEHYDROGENASE_REDUCTASE FAMILY 42E, MEMBER 2"/>
    <property type="match status" value="1"/>
</dbReference>
<dbReference type="InterPro" id="IPR001509">
    <property type="entry name" value="Epimerase_deHydtase"/>
</dbReference>
<evidence type="ECO:0000256" key="2">
    <source>
        <dbReference type="ARBA" id="ARBA00023002"/>
    </source>
</evidence>
<keyword evidence="3" id="KW-0812">Transmembrane</keyword>
<comment type="similarity">
    <text evidence="1">Belongs to the 3-beta-HSD family.</text>
</comment>
<reference evidence="6 7" key="2">
    <citation type="submission" date="2018-11" db="EMBL/GenBank/DDBJ databases">
        <authorList>
            <consortium name="Pathogen Informatics"/>
        </authorList>
    </citation>
    <scope>NUCLEOTIDE SEQUENCE [LARGE SCALE GENOMIC DNA]</scope>
</reference>
<gene>
    <name evidence="6" type="ORF">NBR_LOCUS6792</name>
</gene>
<dbReference type="OMA" id="EAIFAWF"/>
<protein>
    <submittedName>
        <fullName evidence="8">3Beta_HSD domain-containing protein</fullName>
    </submittedName>
</protein>
<keyword evidence="3" id="KW-0472">Membrane</keyword>
<keyword evidence="3" id="KW-1133">Transmembrane helix</keyword>
<proteinExistence type="inferred from homology"/>
<evidence type="ECO:0000313" key="8">
    <source>
        <dbReference type="WBParaSite" id="NBR_0000679101-mRNA-1"/>
    </source>
</evidence>
<dbReference type="AlphaFoldDB" id="A0A0N4XVG6"/>
<dbReference type="WBParaSite" id="NBR_0000679101-mRNA-1">
    <property type="protein sequence ID" value="NBR_0000679101-mRNA-1"/>
    <property type="gene ID" value="NBR_0000679101"/>
</dbReference>
<dbReference type="Pfam" id="PF01073">
    <property type="entry name" value="3Beta_HSD"/>
    <property type="match status" value="1"/>
</dbReference>
<evidence type="ECO:0000259" key="5">
    <source>
        <dbReference type="Pfam" id="PF01370"/>
    </source>
</evidence>
<dbReference type="GO" id="GO:0006694">
    <property type="term" value="P:steroid biosynthetic process"/>
    <property type="evidence" value="ECO:0007669"/>
    <property type="project" value="InterPro"/>
</dbReference>
<evidence type="ECO:0000259" key="4">
    <source>
        <dbReference type="Pfam" id="PF01073"/>
    </source>
</evidence>
<sequence>MRVCIAGGGGYLGTHLARRLQSDGIHTVLLDVAFTVQSNTELDEQLTTRVTGSILDEKMVSEALSECESCFHIAAYGMSGMQYEEQPPLVSPEQGRTQTDNDTLREVGNEMPEYECDRDEPQPIKHPDKIQDVSLKNEARSVSATQEFNEKMIYEINVNGTLQLLDCCKRMGVQRFVFASSVSVIFTSKELHCATEDYPYPNESEYVSAYCASKAMAERAVTAADCPSIRTCSLRLRGIYGPGEPRTVDRAAELIYRGLYVATFSQRSVAMTQYSGVHNVADAMCRADKELSRAQPRCAGKTYHVVDAEPVNSFLFWMPLITALSRNPPSFRIPFFIIYFFAYLMEWIAVILRIPPVMNRLEVNLVGITNTYSIERAMKDFDYKPTRNHDLTEIVEYYQKQYEANPKITIVDIQHFFKVIGVPAILLLSFAVAFLLF</sequence>
<evidence type="ECO:0000313" key="7">
    <source>
        <dbReference type="Proteomes" id="UP000271162"/>
    </source>
</evidence>
<feature type="transmembrane region" description="Helical" evidence="3">
    <location>
        <begin position="333"/>
        <end position="352"/>
    </location>
</feature>
<dbReference type="InterPro" id="IPR002225">
    <property type="entry name" value="3Beta_OHSteriod_DH/Estase"/>
</dbReference>
<keyword evidence="2" id="KW-0560">Oxidoreductase</keyword>
<dbReference type="STRING" id="27835.A0A0N4XVG6"/>
<dbReference type="Pfam" id="PF01370">
    <property type="entry name" value="Epimerase"/>
    <property type="match status" value="1"/>
</dbReference>
<dbReference type="EMBL" id="UYSL01019831">
    <property type="protein sequence ID" value="VDL70381.1"/>
    <property type="molecule type" value="Genomic_DNA"/>
</dbReference>
<dbReference type="PANTHER" id="PTHR43245">
    <property type="entry name" value="BIFUNCTIONAL POLYMYXIN RESISTANCE PROTEIN ARNA"/>
    <property type="match status" value="1"/>
</dbReference>
<evidence type="ECO:0000313" key="6">
    <source>
        <dbReference type="EMBL" id="VDL70381.1"/>
    </source>
</evidence>
<feature type="domain" description="NAD-dependent epimerase/dehydratase" evidence="5">
    <location>
        <begin position="3"/>
        <end position="79"/>
    </location>
</feature>
<organism evidence="8">
    <name type="scientific">Nippostrongylus brasiliensis</name>
    <name type="common">Rat hookworm</name>
    <dbReference type="NCBI Taxonomy" id="27835"/>
    <lineage>
        <taxon>Eukaryota</taxon>
        <taxon>Metazoa</taxon>
        <taxon>Ecdysozoa</taxon>
        <taxon>Nematoda</taxon>
        <taxon>Chromadorea</taxon>
        <taxon>Rhabditida</taxon>
        <taxon>Rhabditina</taxon>
        <taxon>Rhabditomorpha</taxon>
        <taxon>Strongyloidea</taxon>
        <taxon>Heligmosomidae</taxon>
        <taxon>Nippostrongylus</taxon>
    </lineage>
</organism>
<evidence type="ECO:0000256" key="1">
    <source>
        <dbReference type="ARBA" id="ARBA00009219"/>
    </source>
</evidence>
<name>A0A0N4XVG6_NIPBR</name>
<dbReference type="SUPFAM" id="SSF51735">
    <property type="entry name" value="NAD(P)-binding Rossmann-fold domains"/>
    <property type="match status" value="1"/>
</dbReference>
<dbReference type="GO" id="GO:0016616">
    <property type="term" value="F:oxidoreductase activity, acting on the CH-OH group of donors, NAD or NADP as acceptor"/>
    <property type="evidence" value="ECO:0007669"/>
    <property type="project" value="InterPro"/>
</dbReference>
<feature type="transmembrane region" description="Helical" evidence="3">
    <location>
        <begin position="416"/>
        <end position="436"/>
    </location>
</feature>
<reference evidence="8" key="1">
    <citation type="submission" date="2017-02" db="UniProtKB">
        <authorList>
            <consortium name="WormBaseParasite"/>
        </authorList>
    </citation>
    <scope>IDENTIFICATION</scope>
</reference>
<keyword evidence="7" id="KW-1185">Reference proteome</keyword>
<evidence type="ECO:0000256" key="3">
    <source>
        <dbReference type="SAM" id="Phobius"/>
    </source>
</evidence>